<dbReference type="EMBL" id="JFHU01000232">
    <property type="protein sequence ID" value="EXX85328.1"/>
    <property type="molecule type" value="Genomic_DNA"/>
</dbReference>
<organism evidence="2 3">
    <name type="scientific">Paenibacillus darwinianus</name>
    <dbReference type="NCBI Taxonomy" id="1380763"/>
    <lineage>
        <taxon>Bacteria</taxon>
        <taxon>Bacillati</taxon>
        <taxon>Bacillota</taxon>
        <taxon>Bacilli</taxon>
        <taxon>Bacillales</taxon>
        <taxon>Paenibacillaceae</taxon>
        <taxon>Paenibacillus</taxon>
    </lineage>
</organism>
<proteinExistence type="predicted"/>
<comment type="caution">
    <text evidence="2">The sequence shown here is derived from an EMBL/GenBank/DDBJ whole genome shotgun (WGS) entry which is preliminary data.</text>
</comment>
<sequence>MFTITSIPFSHFVKAGTIPSIPDNDPIVGGTDANQFYFVAMYITSINKNPDGYWTPGQRGGSHPNIAAPYEFTLTDRKIVGLDVKPFTQAMINQDAKWLKVYEKSRSDYAWNTIVNAVNNTYTPSPVNIAGKGTDTVSFDVNMSGIVLDAPQPEETKRGEETIGMTFYFPMLITITTEPQLIIKHFTTTGQSLDGLFADRKQVMANGQSYTITPPGNAQYTYAGYKQANETPPSGGSPTTGNYQFTYDNTYNRKYVFLYYQAGGQINVRQMVRTSTTGPYSQQGSASTPVNTLPDTRTISSNSSYGTVTGKSLSYTAFSDTASAGSSVSVNLTSSQKTAYVTFFYEKLTAFSGDFDVLPPTINYRDSFTFRPKNFVLNGCSYISHSYKIERDGISFQTPPVFGQTTETSYSQDTYPFVIGVGSHNVYLKIRTSCGESDWIGPRTLIVSSPAENNPPSFRIGFVSPNEPTKPVYEVVKGTKLDLIYISDPSVPTPTDPDGDNLYFNGFDFASGTGFIQSIPSKGTEYMDGWRGITMDTLGYHAVTGVMRDEWGATSTARTYINVIPENPVPVATCPLEVIENHPVPASAFSSSGSYSPVGRAIDSARDEWTNRLASYSNGTFENITVFASLHVYDSSGLKSLRASECSITVKPDLPPVAKLVVPPVGIRNVSVEIFNQSTSPDGDQIVAAEYQYKYDANNNGFADEAWQPVTGTLAKINFLPGKVGKYLFYAKVTEDYGKSGDTASEPESIYTLDIVNNAPEVSFTIEGNNPQPNLDPYTSVTPAAMLNWPVFETNSSKYVLNKTNLWRVTGGKLVSGEGRNFGPQMQNFYRYDRTINNYNRVSLDSFPLVNNGYGNNRLSPWRSATSYTLSTTLVDEEKNQPLIYSSSWTQKPPKFRSNKKFLYLQPQSSYNSDTGAYQDRIVAIDPKKLSPIVSTTVWFSTTYSYRNGSPTAFVIKQPDSTTFTYNGTNLTGYKQRIWDWEMAGKTIYVLFIWKGYYNNQQVMFGEMATYDALTGAKLKSSFDTPGFDAQQIFPGENTGAFGYEFKFTKGENLVLATNYQSYSTVQNITNKVTEITPELSIVRRATWNMVAPTDRFLTSKPPGDRRYRQSDAWNVDANGAIYFYEGYLVNYDGRYNYNSVITKYNPDFSLAWRTALPYSPANNAPSWDHASTFAGSWSHNEPYVSTAFDYANNEIIAKIYYDHYRQGYMFPDTHEELTVIDAAGGGIKTRQGSIWGNDLALYHYGSHLWSEPGGTKWTANWSGGRSLFPSSTVTKEGYRTTFLKDASCTQYSLTEGYNRVFDAAGNGIGYIGAPSDQCRQQFGEYFGDGVYVTVKQAYMGWGNTSPGYASVGVSVGPPSTAPELIRSFTNGQFYSNITLGDAEVKYSFSMDDVDYDAQWLGFSFRMSDTRNRYSFETNGSNIAIAKYVKGTRTVLAIGTYPMQDKTDYGIRIKFTGNQIDVWLNHIPILNATDSTYASGRFGYFADKSFVTYGPLQYKALTEASVWSAQYAIWKEGSAKADVQYRDIAFTDPENDPQAGAYQWAIQHTPRFIDNQGLSAIDGQVFATQQLTFDKVGDYNVKLRAIDDPNPNYLTPSMVFDGYRKPSNEFTRKITVHRRPIADKDNTKDADGNILWTDRSRDPDRYASPANYSTEATGIDYLSTKGILEKRFYFVSPSGSYVPEKLITPTEIGTYEIGMAVKDEYGAWSNYDTDYITIVTLPQPNTAPVPGFTASRLNTFRGVPVTIDSTAYDAEDGGRMNLPHTYYIRNETNNGIETIQSTSRTNWTKTFNSLGAMNIRQVVEDSAGATAQRQLQVNIVNQQPTANLTAPMSGDQSAPSSLTALRPAFTWRYNDQDHDVQVRYQARIYRYGGDLQLDSNVIDGPVPTWTASADLPEKTSLYIMVRVFDGYDWSDWSSPKYFIIETNQPPIPEFDWKTKPIWEGDTIFLINQSADPDGDAMTYNWSVRQLETGEQTSSSAVEPRLGKVRSGIYRVTLNVCDGKGLCNAAPITHDIDVLPLTVTGGIGHMPAWLMRHQEEGHETVTDPKDFYAGETLRLRAVTASAPVELVWAVLETTGLDGRKLVTRVALNATGVENRYAGDMYDAQWDSFDKGLPKGVHRIRFEVVYANGVTKETELPFRIIGHITSAIGVQRRQ</sequence>
<accession>A0A9W5W647</accession>
<feature type="region of interest" description="Disordered" evidence="1">
    <location>
        <begin position="1628"/>
        <end position="1649"/>
    </location>
</feature>
<dbReference type="SUPFAM" id="SSF49299">
    <property type="entry name" value="PKD domain"/>
    <property type="match status" value="1"/>
</dbReference>
<name>A0A9W5W647_9BACL</name>
<keyword evidence="3" id="KW-1185">Reference proteome</keyword>
<reference evidence="2 3" key="1">
    <citation type="submission" date="2014-02" db="EMBL/GenBank/DDBJ databases">
        <title>Genome sequence of Paenibacillus darwinianus reveals adaptive mechanisms for survival in Antarctic soils.</title>
        <authorList>
            <person name="Dsouza M."/>
            <person name="Taylor M.W."/>
            <person name="Turner S.J."/>
            <person name="Aislabie J."/>
        </authorList>
    </citation>
    <scope>NUCLEOTIDE SEQUENCE [LARGE SCALE GENOMIC DNA]</scope>
    <source>
        <strain evidence="2 3">CE1</strain>
    </source>
</reference>
<feature type="region of interest" description="Disordered" evidence="1">
    <location>
        <begin position="277"/>
        <end position="298"/>
    </location>
</feature>
<evidence type="ECO:0000313" key="2">
    <source>
        <dbReference type="EMBL" id="EXX85328.1"/>
    </source>
</evidence>
<evidence type="ECO:0000313" key="3">
    <source>
        <dbReference type="Proteomes" id="UP000053750"/>
    </source>
</evidence>
<dbReference type="InterPro" id="IPR013783">
    <property type="entry name" value="Ig-like_fold"/>
</dbReference>
<dbReference type="Proteomes" id="UP000053750">
    <property type="component" value="Unassembled WGS sequence"/>
</dbReference>
<protein>
    <recommendedName>
        <fullName evidence="4">PKD domain-containing protein</fullName>
    </recommendedName>
</protein>
<dbReference type="Gene3D" id="2.60.120.560">
    <property type="entry name" value="Exo-inulinase, domain 1"/>
    <property type="match status" value="1"/>
</dbReference>
<dbReference type="Gene3D" id="2.60.40.10">
    <property type="entry name" value="Immunoglobulins"/>
    <property type="match status" value="2"/>
</dbReference>
<gene>
    <name evidence="2" type="ORF">BG53_08855</name>
</gene>
<evidence type="ECO:0008006" key="4">
    <source>
        <dbReference type="Google" id="ProtNLM"/>
    </source>
</evidence>
<dbReference type="InterPro" id="IPR035986">
    <property type="entry name" value="PKD_dom_sf"/>
</dbReference>
<evidence type="ECO:0000256" key="1">
    <source>
        <dbReference type="SAM" id="MobiDB-lite"/>
    </source>
</evidence>